<keyword evidence="5" id="KW-0808">Transferase</keyword>
<reference evidence="11" key="1">
    <citation type="submission" date="2021-01" db="EMBL/GenBank/DDBJ databases">
        <authorList>
            <person name="Corre E."/>
            <person name="Pelletier E."/>
            <person name="Niang G."/>
            <person name="Scheremetjew M."/>
            <person name="Finn R."/>
            <person name="Kale V."/>
            <person name="Holt S."/>
            <person name="Cochrane G."/>
            <person name="Meng A."/>
            <person name="Brown T."/>
            <person name="Cohen L."/>
        </authorList>
    </citation>
    <scope>NUCLEOTIDE SEQUENCE</scope>
    <source>
        <strain evidence="11">CCMP1756</strain>
    </source>
</reference>
<evidence type="ECO:0000256" key="7">
    <source>
        <dbReference type="ARBA" id="ARBA00023141"/>
    </source>
</evidence>
<sequence length="397" mass="40867">MRTLSAITLLTAAQALRPLAPLRKLGNKLRKTPVVQAAPSGASLKPYLSQLIEGEDLAKDDAKGLFGAFLDGSASPEQVAAVLCCLRQKGETPDEIAGAAEAMRAACVPVKTSGTLLDIVGTGGDGACTINLSTCSAILAAACGAKVTKCGNRSVSSACGAADVLEALGLDLELDLDDVTKCIDDVGLGFLFAPKNHPSMRFVAPVRKALGVRTAFNLLGPLTNAAGAQRVVIGVFDERLVDLLAGALERIGVVEHAVVIHGVGLDELSPLGPCTVRELKKTSSGYDSKTWTLEPLDYGLPRCTLPDLVGGGPEFNRNALRRCLAADPSSIPLGEETTLKDDACRDAIALNAGMGLYVAGVSESVAAGVEKAKEGLASGAGLQKLDAWIAATKALGK</sequence>
<dbReference type="Proteomes" id="UP000789595">
    <property type="component" value="Unassembled WGS sequence"/>
</dbReference>
<dbReference type="InterPro" id="IPR017459">
    <property type="entry name" value="Glycosyl_Trfase_fam3_N_dom"/>
</dbReference>
<dbReference type="Gene3D" id="3.40.1030.10">
    <property type="entry name" value="Nucleoside phosphorylase/phosphoribosyltransferase catalytic domain"/>
    <property type="match status" value="1"/>
</dbReference>
<reference evidence="12" key="2">
    <citation type="submission" date="2021-11" db="EMBL/GenBank/DDBJ databases">
        <authorList>
            <consortium name="Genoscope - CEA"/>
            <person name="William W."/>
        </authorList>
    </citation>
    <scope>NUCLEOTIDE SEQUENCE</scope>
</reference>
<dbReference type="Pfam" id="PF00591">
    <property type="entry name" value="Glycos_transf_3"/>
    <property type="match status" value="1"/>
</dbReference>
<organism evidence="11">
    <name type="scientific">Pelagomonas calceolata</name>
    <dbReference type="NCBI Taxonomy" id="35677"/>
    <lineage>
        <taxon>Eukaryota</taxon>
        <taxon>Sar</taxon>
        <taxon>Stramenopiles</taxon>
        <taxon>Ochrophyta</taxon>
        <taxon>Pelagophyceae</taxon>
        <taxon>Pelagomonadales</taxon>
        <taxon>Pelagomonadaceae</taxon>
        <taxon>Pelagomonas</taxon>
    </lineage>
</organism>
<dbReference type="GO" id="GO:0000162">
    <property type="term" value="P:L-tryptophan biosynthetic process"/>
    <property type="evidence" value="ECO:0007669"/>
    <property type="project" value="UniProtKB-KW"/>
</dbReference>
<proteinExistence type="inferred from homology"/>
<dbReference type="InterPro" id="IPR005940">
    <property type="entry name" value="Anthranilate_Pribosyl_Tfrase"/>
</dbReference>
<keyword evidence="3" id="KW-0028">Amino-acid biosynthesis</keyword>
<keyword evidence="7" id="KW-0057">Aromatic amino acid biosynthesis</keyword>
<evidence type="ECO:0000256" key="6">
    <source>
        <dbReference type="ARBA" id="ARBA00022822"/>
    </source>
</evidence>
<dbReference type="OrthoDB" id="427800at2759"/>
<keyword evidence="6" id="KW-0822">Tryptophan biosynthesis</keyword>
<gene>
    <name evidence="11" type="ORF">PCAL00307_LOCUS19287</name>
    <name evidence="12" type="ORF">PECAL_5P25470</name>
</gene>
<feature type="domain" description="Glycosyl transferase family 3 N-terminal" evidence="10">
    <location>
        <begin position="45"/>
        <end position="107"/>
    </location>
</feature>
<dbReference type="InterPro" id="IPR036320">
    <property type="entry name" value="Glycosyl_Trfase_fam3_N_dom_sf"/>
</dbReference>
<dbReference type="Pfam" id="PF02885">
    <property type="entry name" value="Glycos_trans_3N"/>
    <property type="match status" value="1"/>
</dbReference>
<dbReference type="AlphaFoldDB" id="A0A7S4ECN4"/>
<dbReference type="Gene3D" id="1.20.970.10">
    <property type="entry name" value="Transferase, Pyrimidine Nucleoside Phosphorylase, Chain C"/>
    <property type="match status" value="1"/>
</dbReference>
<dbReference type="EC" id="2.4.2.18" evidence="2"/>
<dbReference type="HAMAP" id="MF_00211">
    <property type="entry name" value="TrpD"/>
    <property type="match status" value="1"/>
</dbReference>
<evidence type="ECO:0000256" key="8">
    <source>
        <dbReference type="ARBA" id="ARBA00061500"/>
    </source>
</evidence>
<evidence type="ECO:0000256" key="2">
    <source>
        <dbReference type="ARBA" id="ARBA00011948"/>
    </source>
</evidence>
<evidence type="ECO:0000259" key="9">
    <source>
        <dbReference type="Pfam" id="PF00591"/>
    </source>
</evidence>
<evidence type="ECO:0000313" key="13">
    <source>
        <dbReference type="Proteomes" id="UP000789595"/>
    </source>
</evidence>
<name>A0A7S4ECN4_9STRA</name>
<dbReference type="EMBL" id="CAKKNE010000005">
    <property type="protein sequence ID" value="CAH0378030.1"/>
    <property type="molecule type" value="Genomic_DNA"/>
</dbReference>
<dbReference type="InterPro" id="IPR035902">
    <property type="entry name" value="Nuc_phospho_transferase"/>
</dbReference>
<evidence type="ECO:0000256" key="1">
    <source>
        <dbReference type="ARBA" id="ARBA00004907"/>
    </source>
</evidence>
<evidence type="ECO:0000256" key="3">
    <source>
        <dbReference type="ARBA" id="ARBA00022605"/>
    </source>
</evidence>
<dbReference type="InterPro" id="IPR000312">
    <property type="entry name" value="Glycosyl_Trfase_fam3"/>
</dbReference>
<dbReference type="FunFam" id="3.40.1030.10:FF:000002">
    <property type="entry name" value="Anthranilate phosphoribosyltransferase"/>
    <property type="match status" value="1"/>
</dbReference>
<feature type="domain" description="Glycosyl transferase family 3" evidence="9">
    <location>
        <begin position="115"/>
        <end position="380"/>
    </location>
</feature>
<evidence type="ECO:0000313" key="11">
    <source>
        <dbReference type="EMBL" id="CAE0703839.1"/>
    </source>
</evidence>
<dbReference type="SUPFAM" id="SSF52418">
    <property type="entry name" value="Nucleoside phosphorylase/phosphoribosyltransferase catalytic domain"/>
    <property type="match status" value="1"/>
</dbReference>
<accession>A0A7S4ECN4</accession>
<dbReference type="PANTHER" id="PTHR43285">
    <property type="entry name" value="ANTHRANILATE PHOSPHORIBOSYLTRANSFERASE"/>
    <property type="match status" value="1"/>
</dbReference>
<dbReference type="PANTHER" id="PTHR43285:SF2">
    <property type="entry name" value="ANTHRANILATE PHOSPHORIBOSYLTRANSFERASE"/>
    <property type="match status" value="1"/>
</dbReference>
<comment type="pathway">
    <text evidence="1">Amino-acid biosynthesis; L-tryptophan biosynthesis; L-tryptophan from chorismate: step 2/5.</text>
</comment>
<keyword evidence="4" id="KW-0328">Glycosyltransferase</keyword>
<keyword evidence="13" id="KW-1185">Reference proteome</keyword>
<dbReference type="GO" id="GO:0004048">
    <property type="term" value="F:anthranilate phosphoribosyltransferase activity"/>
    <property type="evidence" value="ECO:0007669"/>
    <property type="project" value="UniProtKB-EC"/>
</dbReference>
<evidence type="ECO:0000256" key="4">
    <source>
        <dbReference type="ARBA" id="ARBA00022676"/>
    </source>
</evidence>
<protein>
    <recommendedName>
        <fullName evidence="2">anthranilate phosphoribosyltransferase</fullName>
        <ecNumber evidence="2">2.4.2.18</ecNumber>
    </recommendedName>
</protein>
<evidence type="ECO:0000256" key="5">
    <source>
        <dbReference type="ARBA" id="ARBA00022679"/>
    </source>
</evidence>
<dbReference type="EMBL" id="HBIW01022387">
    <property type="protein sequence ID" value="CAE0703839.1"/>
    <property type="molecule type" value="Transcribed_RNA"/>
</dbReference>
<dbReference type="NCBIfam" id="TIGR01245">
    <property type="entry name" value="trpD"/>
    <property type="match status" value="1"/>
</dbReference>
<evidence type="ECO:0000259" key="10">
    <source>
        <dbReference type="Pfam" id="PF02885"/>
    </source>
</evidence>
<dbReference type="GO" id="GO:0005829">
    <property type="term" value="C:cytosol"/>
    <property type="evidence" value="ECO:0007669"/>
    <property type="project" value="TreeGrafter"/>
</dbReference>
<dbReference type="SUPFAM" id="SSF47648">
    <property type="entry name" value="Nucleoside phosphorylase/phosphoribosyltransferase N-terminal domain"/>
    <property type="match status" value="1"/>
</dbReference>
<evidence type="ECO:0000313" key="12">
    <source>
        <dbReference type="EMBL" id="CAH0378030.1"/>
    </source>
</evidence>
<comment type="similarity">
    <text evidence="8">Belongs to the anthranilate phosphoribosyltransferase family.</text>
</comment>